<evidence type="ECO:0000256" key="2">
    <source>
        <dbReference type="ARBA" id="ARBA00022722"/>
    </source>
</evidence>
<dbReference type="EMBL" id="SRJD01000015">
    <property type="protein sequence ID" value="TGA97256.1"/>
    <property type="molecule type" value="Genomic_DNA"/>
</dbReference>
<sequence length="149" mass="17167">MYFVDRGNIQRILEYFNRLLGIFTDESWEEPVKELALERIAQNLIESIIDVGNQMIDGFIMRDPGGYEDVIDILQDESVLPTEEAASVREVVGLRKMLVQDYTAVDHRQLIRIVEKNAGALKRFPERITGYLEQELGPVSAFTPDHRKE</sequence>
<keyword evidence="6" id="KW-1185">Reference proteome</keyword>
<organism evidence="5 6">
    <name type="scientific">Sporolactobacillus shoreae</name>
    <dbReference type="NCBI Taxonomy" id="1465501"/>
    <lineage>
        <taxon>Bacteria</taxon>
        <taxon>Bacillati</taxon>
        <taxon>Bacillota</taxon>
        <taxon>Bacilli</taxon>
        <taxon>Bacillales</taxon>
        <taxon>Sporolactobacillaceae</taxon>
        <taxon>Sporolactobacillus</taxon>
    </lineage>
</organism>
<comment type="similarity">
    <text evidence="4">Belongs to the HepT RNase toxin family.</text>
</comment>
<evidence type="ECO:0000256" key="3">
    <source>
        <dbReference type="ARBA" id="ARBA00022801"/>
    </source>
</evidence>
<protein>
    <submittedName>
        <fullName evidence="5">DUF86 domain-containing protein</fullName>
    </submittedName>
</protein>
<evidence type="ECO:0000313" key="5">
    <source>
        <dbReference type="EMBL" id="TGA97256.1"/>
    </source>
</evidence>
<gene>
    <name evidence="5" type="ORF">E4665_12730</name>
</gene>
<dbReference type="AlphaFoldDB" id="A0A4Z0GKR2"/>
<proteinExistence type="inferred from homology"/>
<evidence type="ECO:0000313" key="6">
    <source>
        <dbReference type="Proteomes" id="UP000298347"/>
    </source>
</evidence>
<dbReference type="OrthoDB" id="2375467at2"/>
<evidence type="ECO:0000256" key="1">
    <source>
        <dbReference type="ARBA" id="ARBA00022649"/>
    </source>
</evidence>
<dbReference type="InterPro" id="IPR008201">
    <property type="entry name" value="HepT-like"/>
</dbReference>
<dbReference type="PANTHER" id="PTHR33397:SF5">
    <property type="entry name" value="RNASE YUTE-RELATED"/>
    <property type="match status" value="1"/>
</dbReference>
<name>A0A4Z0GKR2_9BACL</name>
<dbReference type="GO" id="GO:0110001">
    <property type="term" value="C:toxin-antitoxin complex"/>
    <property type="evidence" value="ECO:0007669"/>
    <property type="project" value="InterPro"/>
</dbReference>
<accession>A0A4Z0GKR2</accession>
<dbReference type="Pfam" id="PF01934">
    <property type="entry name" value="HepT-like"/>
    <property type="match status" value="1"/>
</dbReference>
<keyword evidence="1" id="KW-1277">Toxin-antitoxin system</keyword>
<dbReference type="PANTHER" id="PTHR33397">
    <property type="entry name" value="UPF0331 PROTEIN YUTE"/>
    <property type="match status" value="1"/>
</dbReference>
<dbReference type="GO" id="GO:0004540">
    <property type="term" value="F:RNA nuclease activity"/>
    <property type="evidence" value="ECO:0007669"/>
    <property type="project" value="InterPro"/>
</dbReference>
<dbReference type="NCBIfam" id="NF047751">
    <property type="entry name" value="HepT_toxin"/>
    <property type="match status" value="1"/>
</dbReference>
<keyword evidence="2" id="KW-0540">Nuclease</keyword>
<evidence type="ECO:0000256" key="4">
    <source>
        <dbReference type="ARBA" id="ARBA00024207"/>
    </source>
</evidence>
<dbReference type="RefSeq" id="WP_135349171.1">
    <property type="nucleotide sequence ID" value="NZ_SRJD01000015.1"/>
</dbReference>
<dbReference type="Proteomes" id="UP000298347">
    <property type="component" value="Unassembled WGS sequence"/>
</dbReference>
<dbReference type="Gene3D" id="1.20.120.580">
    <property type="entry name" value="bsu32300-like"/>
    <property type="match status" value="1"/>
</dbReference>
<reference evidence="5 6" key="1">
    <citation type="journal article" date="2015" name="Int. J. Syst. Evol. Microbiol.">
        <title>Sporolactobacillus shoreae sp. nov. and Sporolactobacillus spathodeae sp. nov., two spore-forming lactic acid bacteria isolated from tree barks in Thailand.</title>
        <authorList>
            <person name="Thamacharoensuk T."/>
            <person name="Kitahara M."/>
            <person name="Ohkuma M."/>
            <person name="Thongchul N."/>
            <person name="Tanasupawat S."/>
        </authorList>
    </citation>
    <scope>NUCLEOTIDE SEQUENCE [LARGE SCALE GENOMIC DNA]</scope>
    <source>
        <strain evidence="5 6">BK92</strain>
    </source>
</reference>
<dbReference type="InterPro" id="IPR037038">
    <property type="entry name" value="HepT-like_sf"/>
</dbReference>
<dbReference type="GO" id="GO:0016787">
    <property type="term" value="F:hydrolase activity"/>
    <property type="evidence" value="ECO:0007669"/>
    <property type="project" value="UniProtKB-KW"/>
</dbReference>
<dbReference type="InterPro" id="IPR052379">
    <property type="entry name" value="Type_VII_TA_RNase"/>
</dbReference>
<keyword evidence="3" id="KW-0378">Hydrolase</keyword>
<comment type="caution">
    <text evidence="5">The sequence shown here is derived from an EMBL/GenBank/DDBJ whole genome shotgun (WGS) entry which is preliminary data.</text>
</comment>